<gene>
    <name evidence="2" type="ORF">TrST_g1661</name>
</gene>
<dbReference type="EMBL" id="BRXY01000124">
    <property type="protein sequence ID" value="GMH68386.1"/>
    <property type="molecule type" value="Genomic_DNA"/>
</dbReference>
<evidence type="ECO:0000256" key="1">
    <source>
        <dbReference type="SAM" id="MobiDB-lite"/>
    </source>
</evidence>
<evidence type="ECO:0000313" key="3">
    <source>
        <dbReference type="Proteomes" id="UP001165085"/>
    </source>
</evidence>
<accession>A0A9W7AD11</accession>
<protein>
    <recommendedName>
        <fullName evidence="4">RAP domain-containing protein</fullName>
    </recommendedName>
</protein>
<comment type="caution">
    <text evidence="2">The sequence shown here is derived from an EMBL/GenBank/DDBJ whole genome shotgun (WGS) entry which is preliminary data.</text>
</comment>
<evidence type="ECO:0008006" key="4">
    <source>
        <dbReference type="Google" id="ProtNLM"/>
    </source>
</evidence>
<feature type="region of interest" description="Disordered" evidence="1">
    <location>
        <begin position="94"/>
        <end position="124"/>
    </location>
</feature>
<name>A0A9W7AD11_9STRA</name>
<dbReference type="OrthoDB" id="10617086at2759"/>
<dbReference type="AlphaFoldDB" id="A0A9W7AD11"/>
<feature type="compositionally biased region" description="Basic residues" evidence="1">
    <location>
        <begin position="95"/>
        <end position="104"/>
    </location>
</feature>
<feature type="compositionally biased region" description="Low complexity" evidence="1">
    <location>
        <begin position="105"/>
        <end position="121"/>
    </location>
</feature>
<keyword evidence="3" id="KW-1185">Reference proteome</keyword>
<proteinExistence type="predicted"/>
<sequence length="315" mass="35010">MYGDNEDYFKIKLMEEVVKCGSYVWGGYGSAFLEGERLGRRVMDRGGWEEIVGWVWGVACWRVWEVGEGGEEGWKVLGDMWVRGRDVKDWDYKNRGHSSTRSRRSSTSTGSSSTLISSSSSPQTQKNLKMLAEAYTLAEVHGLTLEPNHREFYELLESTKTKNGYAEEKESVVRLLRNLGVESVQGYDPRSSNLAVERSEGLSGLSGGSLPGFLEVDVYVEGFGICIVFAGEGDFFETGERGGMVKIKVGVLKELGFRVTVLDVRKWREEGFCGRIEMINECMFGCEEGKSLGLGGRIGRRIGGGGESGMSRLYK</sequence>
<evidence type="ECO:0000313" key="2">
    <source>
        <dbReference type="EMBL" id="GMH68386.1"/>
    </source>
</evidence>
<dbReference type="Proteomes" id="UP001165085">
    <property type="component" value="Unassembled WGS sequence"/>
</dbReference>
<reference evidence="3" key="1">
    <citation type="journal article" date="2023" name="Commun. Biol.">
        <title>Genome analysis of Parmales, the sister group of diatoms, reveals the evolutionary specialization of diatoms from phago-mixotrophs to photoautotrophs.</title>
        <authorList>
            <person name="Ban H."/>
            <person name="Sato S."/>
            <person name="Yoshikawa S."/>
            <person name="Yamada K."/>
            <person name="Nakamura Y."/>
            <person name="Ichinomiya M."/>
            <person name="Sato N."/>
            <person name="Blanc-Mathieu R."/>
            <person name="Endo H."/>
            <person name="Kuwata A."/>
            <person name="Ogata H."/>
        </authorList>
    </citation>
    <scope>NUCLEOTIDE SEQUENCE [LARGE SCALE GENOMIC DNA]</scope>
    <source>
        <strain evidence="3">NIES 3701</strain>
    </source>
</reference>
<organism evidence="2 3">
    <name type="scientific">Triparma strigata</name>
    <dbReference type="NCBI Taxonomy" id="1606541"/>
    <lineage>
        <taxon>Eukaryota</taxon>
        <taxon>Sar</taxon>
        <taxon>Stramenopiles</taxon>
        <taxon>Ochrophyta</taxon>
        <taxon>Bolidophyceae</taxon>
        <taxon>Parmales</taxon>
        <taxon>Triparmaceae</taxon>
        <taxon>Triparma</taxon>
    </lineage>
</organism>